<dbReference type="PANTHER" id="PTHR24421:SF10">
    <property type="entry name" value="NITRATE_NITRITE SENSOR PROTEIN NARQ"/>
    <property type="match status" value="1"/>
</dbReference>
<dbReference type="CDD" id="cd16917">
    <property type="entry name" value="HATPase_UhpB-NarQ-NarX-like"/>
    <property type="match status" value="1"/>
</dbReference>
<dbReference type="AlphaFoldDB" id="A0A0C6P1H7"/>
<feature type="transmembrane region" description="Helical" evidence="7">
    <location>
        <begin position="219"/>
        <end position="238"/>
    </location>
</feature>
<dbReference type="InterPro" id="IPR036890">
    <property type="entry name" value="HATPase_C_sf"/>
</dbReference>
<keyword evidence="8" id="KW-0732">Signal</keyword>
<dbReference type="PANTHER" id="PTHR24421">
    <property type="entry name" value="NITRATE/NITRITE SENSOR PROTEIN NARX-RELATED"/>
    <property type="match status" value="1"/>
</dbReference>
<evidence type="ECO:0000313" key="10">
    <source>
        <dbReference type="Proteomes" id="UP000007564"/>
    </source>
</evidence>
<dbReference type="RefSeq" id="WP_003811551.1">
    <property type="nucleotide sequence ID" value="NC_019382.1"/>
</dbReference>
<dbReference type="EC" id="2.7.13.3" evidence="2"/>
<gene>
    <name evidence="9" type="ORF">BN112_0554</name>
</gene>
<dbReference type="GO" id="GO:0000160">
    <property type="term" value="P:phosphorelay signal transduction system"/>
    <property type="evidence" value="ECO:0007669"/>
    <property type="project" value="UniProtKB-KW"/>
</dbReference>
<keyword evidence="7" id="KW-0812">Transmembrane</keyword>
<reference evidence="9 10" key="1">
    <citation type="journal article" date="2012" name="BMC Genomics">
        <title>Comparative genomics of the classical Bordetella subspecies: the evolution and exchange of virulence-associated diversity amongst closely related pathogens.</title>
        <authorList>
            <person name="Park J."/>
            <person name="Zhang Y."/>
            <person name="Buboltz A.M."/>
            <person name="Zhang X."/>
            <person name="Schuster S.C."/>
            <person name="Ahuja U."/>
            <person name="Liu M."/>
            <person name="Miller J.F."/>
            <person name="Sebaihia M."/>
            <person name="Bentley S.D."/>
            <person name="Parkhill J."/>
            <person name="Harvill E.T."/>
        </authorList>
    </citation>
    <scope>NUCLEOTIDE SEQUENCE [LARGE SCALE GENOMIC DNA]</scope>
    <source>
        <strain evidence="9 10">253</strain>
    </source>
</reference>
<keyword evidence="4 9" id="KW-0418">Kinase</keyword>
<feature type="transmembrane region" description="Helical" evidence="7">
    <location>
        <begin position="283"/>
        <end position="300"/>
    </location>
</feature>
<dbReference type="Gene3D" id="3.30.565.10">
    <property type="entry name" value="Histidine kinase-like ATPase, C-terminal domain"/>
    <property type="match status" value="1"/>
</dbReference>
<dbReference type="InterPro" id="IPR050482">
    <property type="entry name" value="Sensor_HK_TwoCompSys"/>
</dbReference>
<keyword evidence="5" id="KW-0902">Two-component regulatory system</keyword>
<feature type="chain" id="PRO_5002200375" description="histidine kinase" evidence="8">
    <location>
        <begin position="29"/>
        <end position="647"/>
    </location>
</feature>
<feature type="region of interest" description="Disordered" evidence="6">
    <location>
        <begin position="625"/>
        <end position="647"/>
    </location>
</feature>
<comment type="catalytic activity">
    <reaction evidence="1">
        <text>ATP + protein L-histidine = ADP + protein N-phospho-L-histidine.</text>
        <dbReference type="EC" id="2.7.13.3"/>
    </reaction>
</comment>
<proteinExistence type="predicted"/>
<dbReference type="SUPFAM" id="SSF55874">
    <property type="entry name" value="ATPase domain of HSP90 chaperone/DNA topoisomerase II/histidine kinase"/>
    <property type="match status" value="1"/>
</dbReference>
<dbReference type="OrthoDB" id="9797605at2"/>
<dbReference type="EMBL" id="HE965806">
    <property type="protein sequence ID" value="CCJ52472.1"/>
    <property type="molecule type" value="Genomic_DNA"/>
</dbReference>
<feature type="transmembrane region" description="Helical" evidence="7">
    <location>
        <begin position="192"/>
        <end position="212"/>
    </location>
</feature>
<feature type="signal peptide" evidence="8">
    <location>
        <begin position="1"/>
        <end position="28"/>
    </location>
</feature>
<evidence type="ECO:0000256" key="1">
    <source>
        <dbReference type="ARBA" id="ARBA00000085"/>
    </source>
</evidence>
<evidence type="ECO:0000256" key="5">
    <source>
        <dbReference type="ARBA" id="ARBA00023012"/>
    </source>
</evidence>
<keyword evidence="7" id="KW-0472">Membrane</keyword>
<evidence type="ECO:0000313" key="9">
    <source>
        <dbReference type="EMBL" id="CCJ52472.1"/>
    </source>
</evidence>
<feature type="transmembrane region" description="Helical" evidence="7">
    <location>
        <begin position="340"/>
        <end position="359"/>
    </location>
</feature>
<evidence type="ECO:0000256" key="4">
    <source>
        <dbReference type="ARBA" id="ARBA00022777"/>
    </source>
</evidence>
<keyword evidence="7" id="KW-1133">Transmembrane helix</keyword>
<evidence type="ECO:0000256" key="6">
    <source>
        <dbReference type="SAM" id="MobiDB-lite"/>
    </source>
</evidence>
<protein>
    <recommendedName>
        <fullName evidence="2">histidine kinase</fullName>
        <ecNumber evidence="2">2.7.13.3</ecNumber>
    </recommendedName>
</protein>
<dbReference type="KEGG" id="bbh:BN112_0554"/>
<evidence type="ECO:0000256" key="7">
    <source>
        <dbReference type="SAM" id="Phobius"/>
    </source>
</evidence>
<sequence length="647" mass="71396">MAERRRLARRAWALLAWLCLALPAAVLAEPRHFTAAQFLLQDEAAAAAPDRVPALGPPGDWQSVALPHAGLQRRVVPDPQAGDAALAWYRLDLDASGVDDPVLYLPRWQTVGRLAVYGDGKLLYRSGGSAQWSGFNRPVWLPLAAGGPPPATLLLRISSLDGAGAGLSTAWVGAAGELRWRYELRRWLQQDLPYLASAVFLAIGLFALGVWAVRRKESIYGLFFAASVVFYLRCLHYHAGPFQLLLDDEWFSWLTITSVGWLAIASYFFAFRLHGRAYPRSERAMLAGMGALTAAMLPVWQIHPHLVLLAPLAYLGITAVSLFACLLAVWGAWRAGSRDGLALACWNLAAIPVAVHDMLLQNYRLSMEHVYLLPYTGIGMFVIFLYVAYRRYLNALAEAAGAQATLQRRLAERERELEHSHRRLRDVERIRILAGERERLMQDMHDGLGSSLVSALRMVQHGNSSEGAVAQVLQECLDDLRLTIDSLEPAQTDLALLLATLRFRLGPRLQAAGLAIDWRVGPLPPVSWLTPPAALHVLRILQEVFTNILKHARARRLTVSTRLEPAHAVIAIIDDGAGFCGPRQAPAASRPGRGLTGMQARARAIEARLLWREVARGSHFELHVPRGPAQKLTARPTENPDTLLPNT</sequence>
<feature type="transmembrane region" description="Helical" evidence="7">
    <location>
        <begin position="250"/>
        <end position="271"/>
    </location>
</feature>
<organism evidence="9 10">
    <name type="scientific">Bordetella bronchiseptica 253</name>
    <dbReference type="NCBI Taxonomy" id="568707"/>
    <lineage>
        <taxon>Bacteria</taxon>
        <taxon>Pseudomonadati</taxon>
        <taxon>Pseudomonadota</taxon>
        <taxon>Betaproteobacteria</taxon>
        <taxon>Burkholderiales</taxon>
        <taxon>Alcaligenaceae</taxon>
        <taxon>Bordetella</taxon>
    </lineage>
</organism>
<dbReference type="Proteomes" id="UP000007564">
    <property type="component" value="Chromosome"/>
</dbReference>
<dbReference type="GO" id="GO:0004673">
    <property type="term" value="F:protein histidine kinase activity"/>
    <property type="evidence" value="ECO:0007669"/>
    <property type="project" value="UniProtKB-EC"/>
</dbReference>
<feature type="transmembrane region" description="Helical" evidence="7">
    <location>
        <begin position="312"/>
        <end position="333"/>
    </location>
</feature>
<dbReference type="HOGENOM" id="CLU_014388_1_0_4"/>
<keyword evidence="3" id="KW-0808">Transferase</keyword>
<evidence type="ECO:0000256" key="2">
    <source>
        <dbReference type="ARBA" id="ARBA00012438"/>
    </source>
</evidence>
<accession>A0A0C6P1H7</accession>
<evidence type="ECO:0000256" key="8">
    <source>
        <dbReference type="SAM" id="SignalP"/>
    </source>
</evidence>
<feature type="transmembrane region" description="Helical" evidence="7">
    <location>
        <begin position="371"/>
        <end position="389"/>
    </location>
</feature>
<name>A0A0C6P1H7_BORBO</name>
<evidence type="ECO:0000256" key="3">
    <source>
        <dbReference type="ARBA" id="ARBA00022679"/>
    </source>
</evidence>